<sequence length="77" mass="8916">MKVGAENSITGAEISLITKLAERTVQDIISRLIMRYGIPIIGVRHGTFRGYFIQLTKRSYWTVQKHFTIRYEKKKSA</sequence>
<dbReference type="GO" id="GO:0005524">
    <property type="term" value="F:ATP binding"/>
    <property type="evidence" value="ECO:0007669"/>
    <property type="project" value="InterPro"/>
</dbReference>
<accession>A0A7X2XMG3</accession>
<dbReference type="Proteomes" id="UP000467349">
    <property type="component" value="Unassembled WGS sequence"/>
</dbReference>
<dbReference type="GO" id="GO:0030983">
    <property type="term" value="F:mismatched DNA binding"/>
    <property type="evidence" value="ECO:0007669"/>
    <property type="project" value="InterPro"/>
</dbReference>
<dbReference type="EMBL" id="WNHU01000740">
    <property type="protein sequence ID" value="MTV44725.1"/>
    <property type="molecule type" value="Genomic_DNA"/>
</dbReference>
<comment type="caution">
    <text evidence="2">The sequence shown here is derived from an EMBL/GenBank/DDBJ whole genome shotgun (WGS) entry which is preliminary data.</text>
</comment>
<gene>
    <name evidence="2" type="ORF">GM545_14435</name>
</gene>
<reference evidence="2 3" key="1">
    <citation type="submission" date="2019-11" db="EMBL/GenBank/DDBJ databases">
        <title>Growth characteristics of pneumococcus vary with the chemical composition of the capsule and with environmental conditions.</title>
        <authorList>
            <person name="Tothpal A."/>
            <person name="Desobry K."/>
            <person name="Joshi S."/>
            <person name="Wyllie A.L."/>
            <person name="Weinberger D.M."/>
        </authorList>
    </citation>
    <scope>NUCLEOTIDE SEQUENCE [LARGE SCALE GENOMIC DNA]</scope>
    <source>
        <strain evidence="3">pnumococcus09N</strain>
    </source>
</reference>
<proteinExistence type="predicted"/>
<dbReference type="InterPro" id="IPR007861">
    <property type="entry name" value="DNA_mismatch_repair_MutS_clamp"/>
</dbReference>
<evidence type="ECO:0000259" key="1">
    <source>
        <dbReference type="Pfam" id="PF05190"/>
    </source>
</evidence>
<evidence type="ECO:0000313" key="3">
    <source>
        <dbReference type="Proteomes" id="UP000467349"/>
    </source>
</evidence>
<organism evidence="2 3">
    <name type="scientific">Streptococcus pneumoniae</name>
    <dbReference type="NCBI Taxonomy" id="1313"/>
    <lineage>
        <taxon>Bacteria</taxon>
        <taxon>Bacillati</taxon>
        <taxon>Bacillota</taxon>
        <taxon>Bacilli</taxon>
        <taxon>Lactobacillales</taxon>
        <taxon>Streptococcaceae</taxon>
        <taxon>Streptococcus</taxon>
    </lineage>
</organism>
<dbReference type="GO" id="GO:0006298">
    <property type="term" value="P:mismatch repair"/>
    <property type="evidence" value="ECO:0007669"/>
    <property type="project" value="InterPro"/>
</dbReference>
<name>A0A7X2XMG3_STREE</name>
<evidence type="ECO:0000313" key="2">
    <source>
        <dbReference type="EMBL" id="MTV44725.1"/>
    </source>
</evidence>
<feature type="domain" description="DNA mismatch repair protein MutS clamp" evidence="1">
    <location>
        <begin position="20"/>
        <end position="76"/>
    </location>
</feature>
<dbReference type="AlphaFoldDB" id="A0A7X2XMG3"/>
<protein>
    <recommendedName>
        <fullName evidence="1">DNA mismatch repair protein MutS clamp domain-containing protein</fullName>
    </recommendedName>
</protein>
<dbReference type="Pfam" id="PF05190">
    <property type="entry name" value="MutS_IV"/>
    <property type="match status" value="1"/>
</dbReference>